<feature type="chain" id="PRO_5031152344" description="C-8 sterol isomerase" evidence="8">
    <location>
        <begin position="30"/>
        <end position="211"/>
    </location>
</feature>
<keyword evidence="8" id="KW-0732">Signal</keyword>
<feature type="signal peptide" evidence="8">
    <location>
        <begin position="1"/>
        <end position="29"/>
    </location>
</feature>
<keyword evidence="6" id="KW-0472">Membrane</keyword>
<dbReference type="PANTHER" id="PTHR10868">
    <property type="entry name" value="SIGMA 1-TYPE OPIOID RECEPTOR-RELATED"/>
    <property type="match status" value="1"/>
</dbReference>
<evidence type="ECO:0000256" key="7">
    <source>
        <dbReference type="RuleBase" id="RU368083"/>
    </source>
</evidence>
<keyword evidence="3" id="KW-0812">Transmembrane</keyword>
<organism evidence="9">
    <name type="scientific">Cryptomonas curvata</name>
    <dbReference type="NCBI Taxonomy" id="233186"/>
    <lineage>
        <taxon>Eukaryota</taxon>
        <taxon>Cryptophyceae</taxon>
        <taxon>Cryptomonadales</taxon>
        <taxon>Cryptomonadaceae</taxon>
        <taxon>Cryptomonas</taxon>
    </lineage>
</organism>
<gene>
    <name evidence="9" type="ORF">CCUR1050_LOCUS312</name>
</gene>
<name>A0A7S0LV46_9CRYP</name>
<evidence type="ECO:0000256" key="6">
    <source>
        <dbReference type="ARBA" id="ARBA00023136"/>
    </source>
</evidence>
<reference evidence="9" key="1">
    <citation type="submission" date="2021-01" db="EMBL/GenBank/DDBJ databases">
        <authorList>
            <person name="Corre E."/>
            <person name="Pelletier E."/>
            <person name="Niang G."/>
            <person name="Scheremetjew M."/>
            <person name="Finn R."/>
            <person name="Kale V."/>
            <person name="Holt S."/>
            <person name="Cochrane G."/>
            <person name="Meng A."/>
            <person name="Brown T."/>
            <person name="Cohen L."/>
        </authorList>
    </citation>
    <scope>NUCLEOTIDE SEQUENCE</scope>
    <source>
        <strain evidence="9">CCAP979/52</strain>
    </source>
</reference>
<dbReference type="InterPro" id="IPR006716">
    <property type="entry name" value="ERG2_sigma1_rcpt-like"/>
</dbReference>
<dbReference type="EMBL" id="HBEZ01000615">
    <property type="protein sequence ID" value="CAD8622638.1"/>
    <property type="molecule type" value="Transcribed_RNA"/>
</dbReference>
<evidence type="ECO:0000256" key="1">
    <source>
        <dbReference type="ARBA" id="ARBA00004586"/>
    </source>
</evidence>
<evidence type="ECO:0000256" key="3">
    <source>
        <dbReference type="ARBA" id="ARBA00022692"/>
    </source>
</evidence>
<keyword evidence="4" id="KW-0256">Endoplasmic reticulum</keyword>
<accession>A0A7S0LV46</accession>
<evidence type="ECO:0008006" key="10">
    <source>
        <dbReference type="Google" id="ProtNLM"/>
    </source>
</evidence>
<proteinExistence type="inferred from homology"/>
<keyword evidence="5" id="KW-1133">Transmembrane helix</keyword>
<comment type="subcellular location">
    <subcellularLocation>
        <location evidence="1">Endoplasmic reticulum membrane</location>
    </subcellularLocation>
</comment>
<evidence type="ECO:0000256" key="4">
    <source>
        <dbReference type="ARBA" id="ARBA00022824"/>
    </source>
</evidence>
<evidence type="ECO:0000256" key="2">
    <source>
        <dbReference type="ARBA" id="ARBA00007141"/>
    </source>
</evidence>
<dbReference type="AlphaFoldDB" id="A0A7S0LV46"/>
<dbReference type="Pfam" id="PF04622">
    <property type="entry name" value="ERG2_Sigma1R"/>
    <property type="match status" value="1"/>
</dbReference>
<sequence length="211" mass="23215">MMSMSTVIAVAVIAAFIAVPLSIPKHVFSEKVLVEITREAVRKGAGNSSVVVDTVISLLREKYPEWVIEKPEWVFNNAGGAMGAMTVLHASLSEYVIVFGSAIGTEGHSGRFLADDWFNILVGEQWAYEAGALKKEIYRPGDQHHLPFGVSKGYRMPDECWALEYARGNIPSMMPFGLFDTFFSTLDIQTLLDTVRISALAMGQNLLKGKV</sequence>
<protein>
    <recommendedName>
        <fullName evidence="10">C-8 sterol isomerase</fullName>
    </recommendedName>
</protein>
<comment type="similarity">
    <text evidence="2 7">Belongs to the ERG2 family.</text>
</comment>
<dbReference type="GO" id="GO:0005789">
    <property type="term" value="C:endoplasmic reticulum membrane"/>
    <property type="evidence" value="ECO:0007669"/>
    <property type="project" value="UniProtKB-SubCell"/>
</dbReference>
<evidence type="ECO:0000256" key="5">
    <source>
        <dbReference type="ARBA" id="ARBA00022989"/>
    </source>
</evidence>
<evidence type="ECO:0000256" key="8">
    <source>
        <dbReference type="SAM" id="SignalP"/>
    </source>
</evidence>
<dbReference type="PANTHER" id="PTHR10868:SF1">
    <property type="entry name" value="SIGMA NON-OPIOID INTRACELLULAR RECEPTOR 1"/>
    <property type="match status" value="1"/>
</dbReference>
<evidence type="ECO:0000313" key="9">
    <source>
        <dbReference type="EMBL" id="CAD8622638.1"/>
    </source>
</evidence>